<gene>
    <name evidence="2" type="ORF">QE152_g25103</name>
</gene>
<protein>
    <submittedName>
        <fullName evidence="2">Ecdysteroid kinase-like family</fullName>
    </submittedName>
</protein>
<keyword evidence="3" id="KW-1185">Reference proteome</keyword>
<comment type="caution">
    <text evidence="2">The sequence shown here is derived from an EMBL/GenBank/DDBJ whole genome shotgun (WGS) entry which is preliminary data.</text>
</comment>
<keyword evidence="2" id="KW-0418">Kinase</keyword>
<dbReference type="SUPFAM" id="SSF56112">
    <property type="entry name" value="Protein kinase-like (PK-like)"/>
    <property type="match status" value="1"/>
</dbReference>
<dbReference type="GO" id="GO:0016301">
    <property type="term" value="F:kinase activity"/>
    <property type="evidence" value="ECO:0007669"/>
    <property type="project" value="UniProtKB-KW"/>
</dbReference>
<accession>A0AAW1K1G5</accession>
<dbReference type="EMBL" id="JASPKY010000269">
    <property type="protein sequence ID" value="KAK9712055.1"/>
    <property type="molecule type" value="Genomic_DNA"/>
</dbReference>
<dbReference type="AlphaFoldDB" id="A0AAW1K1G5"/>
<feature type="domain" description="CHK kinase-like" evidence="1">
    <location>
        <begin position="5"/>
        <end position="129"/>
    </location>
</feature>
<keyword evidence="2" id="KW-0808">Transferase</keyword>
<dbReference type="InterPro" id="IPR015897">
    <property type="entry name" value="CHK_kinase-like"/>
</dbReference>
<evidence type="ECO:0000259" key="1">
    <source>
        <dbReference type="SMART" id="SM00587"/>
    </source>
</evidence>
<proteinExistence type="predicted"/>
<organism evidence="2 3">
    <name type="scientific">Popillia japonica</name>
    <name type="common">Japanese beetle</name>
    <dbReference type="NCBI Taxonomy" id="7064"/>
    <lineage>
        <taxon>Eukaryota</taxon>
        <taxon>Metazoa</taxon>
        <taxon>Ecdysozoa</taxon>
        <taxon>Arthropoda</taxon>
        <taxon>Hexapoda</taxon>
        <taxon>Insecta</taxon>
        <taxon>Pterygota</taxon>
        <taxon>Neoptera</taxon>
        <taxon>Endopterygota</taxon>
        <taxon>Coleoptera</taxon>
        <taxon>Polyphaga</taxon>
        <taxon>Scarabaeiformia</taxon>
        <taxon>Scarabaeidae</taxon>
        <taxon>Rutelinae</taxon>
        <taxon>Popillia</taxon>
    </lineage>
</organism>
<dbReference type="Gene3D" id="3.90.1200.10">
    <property type="match status" value="1"/>
</dbReference>
<name>A0AAW1K1G5_POPJA</name>
<reference evidence="2 3" key="1">
    <citation type="journal article" date="2024" name="BMC Genomics">
        <title>De novo assembly and annotation of Popillia japonica's genome with initial clues to its potential as an invasive pest.</title>
        <authorList>
            <person name="Cucini C."/>
            <person name="Boschi S."/>
            <person name="Funari R."/>
            <person name="Cardaioli E."/>
            <person name="Iannotti N."/>
            <person name="Marturano G."/>
            <person name="Paoli F."/>
            <person name="Bruttini M."/>
            <person name="Carapelli A."/>
            <person name="Frati F."/>
            <person name="Nardi F."/>
        </authorList>
    </citation>
    <scope>NUCLEOTIDE SEQUENCE [LARGE SCALE GENOMIC DNA]</scope>
    <source>
        <strain evidence="2">DMR45628</strain>
    </source>
</reference>
<dbReference type="SMART" id="SM00587">
    <property type="entry name" value="CHK"/>
    <property type="match status" value="1"/>
</dbReference>
<evidence type="ECO:0000313" key="2">
    <source>
        <dbReference type="EMBL" id="KAK9712055.1"/>
    </source>
</evidence>
<dbReference type="InterPro" id="IPR004119">
    <property type="entry name" value="EcKL"/>
</dbReference>
<evidence type="ECO:0000313" key="3">
    <source>
        <dbReference type="Proteomes" id="UP001458880"/>
    </source>
</evidence>
<dbReference type="Pfam" id="PF02958">
    <property type="entry name" value="EcKL"/>
    <property type="match status" value="1"/>
</dbReference>
<dbReference type="PANTHER" id="PTHR11012">
    <property type="entry name" value="PROTEIN KINASE-LIKE DOMAIN-CONTAINING"/>
    <property type="match status" value="1"/>
</dbReference>
<dbReference type="InterPro" id="IPR011009">
    <property type="entry name" value="Kinase-like_dom_sf"/>
</dbReference>
<sequence>MPADVEVSVTEDVKAIIDKIITKYGLENIIDIKYEVGSQAGDGPRDYINEYSILTQGDCWCNNMMFKYPAEGPKYPTDIMLIDWQLLRQASPVFDISYFFYTIASEDALNNLDDYLRIYHEELSKRITRSW</sequence>
<dbReference type="PANTHER" id="PTHR11012:SF30">
    <property type="entry name" value="PROTEIN KINASE-LIKE DOMAIN-CONTAINING"/>
    <property type="match status" value="1"/>
</dbReference>
<dbReference type="Proteomes" id="UP001458880">
    <property type="component" value="Unassembled WGS sequence"/>
</dbReference>